<dbReference type="KEGG" id="paa:Paes_1121"/>
<keyword evidence="1" id="KW-0732">Signal</keyword>
<protein>
    <submittedName>
        <fullName evidence="2">Uncharacterized protein</fullName>
    </submittedName>
</protein>
<name>B4S7W7_PROA2</name>
<dbReference type="Proteomes" id="UP000002725">
    <property type="component" value="Chromosome"/>
</dbReference>
<sequence length="60" mass="6737">MKKAITFHAFLLFTLNAVLANNEVKAMAPPMEKECRCPQIGIRFRPVEIVGTSRHPSNVL</sequence>
<feature type="chain" id="PRO_5005664199" evidence="1">
    <location>
        <begin position="21"/>
        <end position="60"/>
    </location>
</feature>
<keyword evidence="3" id="KW-1185">Reference proteome</keyword>
<reference evidence="2" key="1">
    <citation type="submission" date="2008-06" db="EMBL/GenBank/DDBJ databases">
        <title>Complete sequence of chromosome of Prosthecochloris aestuarii DSM 271.</title>
        <authorList>
            <consortium name="US DOE Joint Genome Institute"/>
            <person name="Lucas S."/>
            <person name="Copeland A."/>
            <person name="Lapidus A."/>
            <person name="Glavina del Rio T."/>
            <person name="Dalin E."/>
            <person name="Tice H."/>
            <person name="Bruce D."/>
            <person name="Goodwin L."/>
            <person name="Pitluck S."/>
            <person name="Schmutz J."/>
            <person name="Larimer F."/>
            <person name="Land M."/>
            <person name="Hauser L."/>
            <person name="Kyrpides N."/>
            <person name="Anderson I."/>
            <person name="Liu Z."/>
            <person name="Li T."/>
            <person name="Zhao F."/>
            <person name="Overmann J."/>
            <person name="Bryant D.A."/>
            <person name="Richardson P."/>
        </authorList>
    </citation>
    <scope>NUCLEOTIDE SEQUENCE [LARGE SCALE GENOMIC DNA]</scope>
    <source>
        <strain evidence="2">DSM 271</strain>
    </source>
</reference>
<accession>B4S7W7</accession>
<evidence type="ECO:0000313" key="3">
    <source>
        <dbReference type="Proteomes" id="UP000002725"/>
    </source>
</evidence>
<feature type="signal peptide" evidence="1">
    <location>
        <begin position="1"/>
        <end position="20"/>
    </location>
</feature>
<evidence type="ECO:0000256" key="1">
    <source>
        <dbReference type="SAM" id="SignalP"/>
    </source>
</evidence>
<dbReference type="EMBL" id="CP001108">
    <property type="protein sequence ID" value="ACF46154.1"/>
    <property type="molecule type" value="Genomic_DNA"/>
</dbReference>
<evidence type="ECO:0000313" key="2">
    <source>
        <dbReference type="EMBL" id="ACF46154.1"/>
    </source>
</evidence>
<dbReference type="RefSeq" id="WP_012505689.1">
    <property type="nucleotide sequence ID" value="NC_011059.1"/>
</dbReference>
<dbReference type="HOGENOM" id="CLU_2937946_0_0_10"/>
<organism evidence="2 3">
    <name type="scientific">Prosthecochloris aestuarii (strain DSM 271 / SK 413)</name>
    <dbReference type="NCBI Taxonomy" id="290512"/>
    <lineage>
        <taxon>Bacteria</taxon>
        <taxon>Pseudomonadati</taxon>
        <taxon>Chlorobiota</taxon>
        <taxon>Chlorobiia</taxon>
        <taxon>Chlorobiales</taxon>
        <taxon>Chlorobiaceae</taxon>
        <taxon>Prosthecochloris</taxon>
    </lineage>
</organism>
<proteinExistence type="predicted"/>
<dbReference type="AlphaFoldDB" id="B4S7W7"/>
<gene>
    <name evidence="2" type="ordered locus">Paes_1121</name>
</gene>